<dbReference type="RefSeq" id="WP_138186513.1">
    <property type="nucleotide sequence ID" value="NZ_LS992241.1"/>
</dbReference>
<accession>A0A383RCT6</accession>
<evidence type="ECO:0000313" key="1">
    <source>
        <dbReference type="EMBL" id="SYX84643.1"/>
    </source>
</evidence>
<sequence>MSINTKKLCQLLKYAASRTLIWSKTEDGYSVTDRCFMVKFAEVPRDVMSVLLGIFLRMPEKGQSLKIMNGEMRDDYSPLNHKGLAKYEDANVEGHVTPYLKDIDCVKARVLQIGDRFALVNDRFMGLTTDNVVRGFESPFTPVFLSGGAIIVLPFRYSTGDVTQSELLKITTHFEYSIQ</sequence>
<reference evidence="2" key="1">
    <citation type="submission" date="2018-08" db="EMBL/GenBank/DDBJ databases">
        <authorList>
            <person name="Chevrot R."/>
        </authorList>
    </citation>
    <scope>NUCLEOTIDE SEQUENCE [LARGE SCALE GENOMIC DNA]</scope>
</reference>
<gene>
    <name evidence="1" type="ORF">PBLR_13065</name>
</gene>
<dbReference type="AlphaFoldDB" id="A0A383RCT6"/>
<name>A0A383RCT6_PAEAL</name>
<evidence type="ECO:0000313" key="2">
    <source>
        <dbReference type="Proteomes" id="UP000304148"/>
    </source>
</evidence>
<proteinExistence type="predicted"/>
<protein>
    <submittedName>
        <fullName evidence="1">Uncharacterized protein</fullName>
    </submittedName>
</protein>
<dbReference type="Proteomes" id="UP000304148">
    <property type="component" value="Chromosome"/>
</dbReference>
<organism evidence="1 2">
    <name type="scientific">Paenibacillus alvei</name>
    <name type="common">Bacillus alvei</name>
    <dbReference type="NCBI Taxonomy" id="44250"/>
    <lineage>
        <taxon>Bacteria</taxon>
        <taxon>Bacillati</taxon>
        <taxon>Bacillota</taxon>
        <taxon>Bacilli</taxon>
        <taxon>Bacillales</taxon>
        <taxon>Paenibacillaceae</taxon>
        <taxon>Paenibacillus</taxon>
    </lineage>
</organism>
<dbReference type="EMBL" id="LS992241">
    <property type="protein sequence ID" value="SYX84643.1"/>
    <property type="molecule type" value="Genomic_DNA"/>
</dbReference>